<dbReference type="SUPFAM" id="SSF52540">
    <property type="entry name" value="P-loop containing nucleoside triphosphate hydrolases"/>
    <property type="match status" value="1"/>
</dbReference>
<name>A0A552UJT3_9SPHN</name>
<dbReference type="Gene3D" id="3.40.50.300">
    <property type="entry name" value="P-loop containing nucleotide triphosphate hydrolases"/>
    <property type="match status" value="1"/>
</dbReference>
<dbReference type="InterPro" id="IPR050238">
    <property type="entry name" value="DNA_Rep/Repair_Clamp_Loader"/>
</dbReference>
<dbReference type="PANTHER" id="PTHR11669:SF8">
    <property type="entry name" value="DNA POLYMERASE III SUBUNIT DELTA"/>
    <property type="match status" value="1"/>
</dbReference>
<dbReference type="GO" id="GO:0009360">
    <property type="term" value="C:DNA polymerase III complex"/>
    <property type="evidence" value="ECO:0007669"/>
    <property type="project" value="TreeGrafter"/>
</dbReference>
<keyword evidence="2" id="KW-1185">Reference proteome</keyword>
<accession>A0A552UJT3</accession>
<organism evidence="1 2">
    <name type="scientific">Glacieibacterium frigidum</name>
    <dbReference type="NCBI Taxonomy" id="2593303"/>
    <lineage>
        <taxon>Bacteria</taxon>
        <taxon>Pseudomonadati</taxon>
        <taxon>Pseudomonadota</taxon>
        <taxon>Alphaproteobacteria</taxon>
        <taxon>Sphingomonadales</taxon>
        <taxon>Sphingosinicellaceae</taxon>
        <taxon>Glacieibacterium</taxon>
    </lineage>
</organism>
<evidence type="ECO:0000313" key="2">
    <source>
        <dbReference type="Proteomes" id="UP000317894"/>
    </source>
</evidence>
<dbReference type="Pfam" id="PF13177">
    <property type="entry name" value="DNA_pol3_delta2"/>
    <property type="match status" value="1"/>
</dbReference>
<dbReference type="AlphaFoldDB" id="A0A552UJT3"/>
<reference evidence="1 2" key="1">
    <citation type="submission" date="2019-07" db="EMBL/GenBank/DDBJ databases">
        <title>Novel species isolated from glacier.</title>
        <authorList>
            <person name="Liu Q."/>
            <person name="Xin Y.-H."/>
        </authorList>
    </citation>
    <scope>NUCLEOTIDE SEQUENCE [LARGE SCALE GENOMIC DNA]</scope>
    <source>
        <strain evidence="1 2">LB1R16</strain>
    </source>
</reference>
<gene>
    <name evidence="1" type="ORF">FMM06_07685</name>
</gene>
<evidence type="ECO:0000313" key="1">
    <source>
        <dbReference type="EMBL" id="TRW18450.1"/>
    </source>
</evidence>
<dbReference type="OrthoDB" id="9811073at2"/>
<dbReference type="Proteomes" id="UP000317894">
    <property type="component" value="Unassembled WGS sequence"/>
</dbReference>
<dbReference type="InterPro" id="IPR027417">
    <property type="entry name" value="P-loop_NTPase"/>
</dbReference>
<dbReference type="EMBL" id="VJWA01000001">
    <property type="protein sequence ID" value="TRW18450.1"/>
    <property type="molecule type" value="Genomic_DNA"/>
</dbReference>
<proteinExistence type="predicted"/>
<dbReference type="GO" id="GO:0006261">
    <property type="term" value="P:DNA-templated DNA replication"/>
    <property type="evidence" value="ECO:0007669"/>
    <property type="project" value="TreeGrafter"/>
</dbReference>
<comment type="caution">
    <text evidence="1">The sequence shown here is derived from an EMBL/GenBank/DDBJ whole genome shotgun (WGS) entry which is preliminary data.</text>
</comment>
<dbReference type="PANTHER" id="PTHR11669">
    <property type="entry name" value="REPLICATION FACTOR C / DNA POLYMERASE III GAMMA-TAU SUBUNIT"/>
    <property type="match status" value="1"/>
</dbReference>
<sequence>MMLTGHGAQVTAFRTAFDTGVMPHAWLLTGPPGIGKGVFAREAAAWVLARSAPPHPLAPSGDDFELSPEHPTAALLAAGSHLDFRLVERVVNPNVKASDAKLRKEIAIDQIVRRKDSKFEPPLNECLRTTPALGAWRVVIIDAIDDMNRNAANALLKYLEEPPPGTLFLCVSHAPGRLLPTLRSRCRRLAFQPLNDTDTAIVLRRAAPDLSAEDLAALVAVADGAPGRALRYADSGIAALTRTLDELAAAPPGAATGVALSLSRSLALKAATPRYEAFLDLAPAHLARAARTQHGGALARTLAAWEAANALAASAVALALDPQTVAFELATLVAGARAK</sequence>
<protein>
    <submittedName>
        <fullName evidence="1">AAA family ATPase</fullName>
    </submittedName>
</protein>